<evidence type="ECO:0000313" key="2">
    <source>
        <dbReference type="Proteomes" id="UP000315471"/>
    </source>
</evidence>
<reference evidence="1 2" key="1">
    <citation type="submission" date="2019-02" db="EMBL/GenBank/DDBJ databases">
        <title>Deep-cultivation of Planctomycetes and their phenomic and genomic characterization uncovers novel biology.</title>
        <authorList>
            <person name="Wiegand S."/>
            <person name="Jogler M."/>
            <person name="Boedeker C."/>
            <person name="Pinto D."/>
            <person name="Vollmers J."/>
            <person name="Rivas-Marin E."/>
            <person name="Kohn T."/>
            <person name="Peeters S.H."/>
            <person name="Heuer A."/>
            <person name="Rast P."/>
            <person name="Oberbeckmann S."/>
            <person name="Bunk B."/>
            <person name="Jeske O."/>
            <person name="Meyerdierks A."/>
            <person name="Storesund J.E."/>
            <person name="Kallscheuer N."/>
            <person name="Luecker S."/>
            <person name="Lage O.M."/>
            <person name="Pohl T."/>
            <person name="Merkel B.J."/>
            <person name="Hornburger P."/>
            <person name="Mueller R.-W."/>
            <person name="Bruemmer F."/>
            <person name="Labrenz M."/>
            <person name="Spormann A.M."/>
            <person name="Op Den Camp H."/>
            <person name="Overmann J."/>
            <person name="Amann R."/>
            <person name="Jetten M.S.M."/>
            <person name="Mascher T."/>
            <person name="Medema M.H."/>
            <person name="Devos D.P."/>
            <person name="Kaster A.-K."/>
            <person name="Ovreas L."/>
            <person name="Rohde M."/>
            <person name="Galperin M.Y."/>
            <person name="Jogler C."/>
        </authorList>
    </citation>
    <scope>NUCLEOTIDE SEQUENCE [LARGE SCALE GENOMIC DNA]</scope>
    <source>
        <strain evidence="1 2">Q31b</strain>
    </source>
</reference>
<dbReference type="EMBL" id="SJPY01000007">
    <property type="protein sequence ID" value="TWU37559.1"/>
    <property type="molecule type" value="Genomic_DNA"/>
</dbReference>
<keyword evidence="2" id="KW-1185">Reference proteome</keyword>
<name>A0A5C6DS13_9BACT</name>
<evidence type="ECO:0000313" key="1">
    <source>
        <dbReference type="EMBL" id="TWU37559.1"/>
    </source>
</evidence>
<accession>A0A5C6DS13</accession>
<comment type="caution">
    <text evidence="1">The sequence shown here is derived from an EMBL/GenBank/DDBJ whole genome shotgun (WGS) entry which is preliminary data.</text>
</comment>
<organism evidence="1 2">
    <name type="scientific">Novipirellula aureliae</name>
    <dbReference type="NCBI Taxonomy" id="2527966"/>
    <lineage>
        <taxon>Bacteria</taxon>
        <taxon>Pseudomonadati</taxon>
        <taxon>Planctomycetota</taxon>
        <taxon>Planctomycetia</taxon>
        <taxon>Pirellulales</taxon>
        <taxon>Pirellulaceae</taxon>
        <taxon>Novipirellula</taxon>
    </lineage>
</organism>
<dbReference type="AlphaFoldDB" id="A0A5C6DS13"/>
<proteinExistence type="predicted"/>
<gene>
    <name evidence="1" type="ORF">Q31b_43470</name>
</gene>
<dbReference type="Proteomes" id="UP000315471">
    <property type="component" value="Unassembled WGS sequence"/>
</dbReference>
<sequence length="80" mass="8627">MPAAPAPALPTRASYPYFLPVLLLLLLLLLLLALLLALLLVLLLLLALAFGVVSAAVHLIDFPVTVKINFDRRVLSAAER</sequence>
<protein>
    <submittedName>
        <fullName evidence="1">Uncharacterized protein</fullName>
    </submittedName>
</protein>